<evidence type="ECO:0000256" key="1">
    <source>
        <dbReference type="ARBA" id="ARBA00004167"/>
    </source>
</evidence>
<dbReference type="InterPro" id="IPR020894">
    <property type="entry name" value="Cadherin_CS"/>
</dbReference>
<evidence type="ECO:0000313" key="18">
    <source>
        <dbReference type="Proteomes" id="UP000693946"/>
    </source>
</evidence>
<evidence type="ECO:0000256" key="6">
    <source>
        <dbReference type="ARBA" id="ARBA00022837"/>
    </source>
</evidence>
<evidence type="ECO:0000256" key="3">
    <source>
        <dbReference type="ARBA" id="ARBA00022692"/>
    </source>
</evidence>
<dbReference type="PANTHER" id="PTHR24025">
    <property type="entry name" value="DESMOGLEIN FAMILY MEMBER"/>
    <property type="match status" value="1"/>
</dbReference>
<dbReference type="InterPro" id="IPR056370">
    <property type="entry name" value="Shg-like_Ig-like"/>
</dbReference>
<dbReference type="InterPro" id="IPR002126">
    <property type="entry name" value="Cadherin-like_dom"/>
</dbReference>
<dbReference type="PROSITE" id="PS01186">
    <property type="entry name" value="EGF_2"/>
    <property type="match status" value="1"/>
</dbReference>
<organism evidence="17 18">
    <name type="scientific">Solea senegalensis</name>
    <name type="common">Senegalese sole</name>
    <dbReference type="NCBI Taxonomy" id="28829"/>
    <lineage>
        <taxon>Eukaryota</taxon>
        <taxon>Metazoa</taxon>
        <taxon>Chordata</taxon>
        <taxon>Craniata</taxon>
        <taxon>Vertebrata</taxon>
        <taxon>Euteleostomi</taxon>
        <taxon>Actinopterygii</taxon>
        <taxon>Neopterygii</taxon>
        <taxon>Teleostei</taxon>
        <taxon>Neoteleostei</taxon>
        <taxon>Acanthomorphata</taxon>
        <taxon>Carangaria</taxon>
        <taxon>Pleuronectiformes</taxon>
        <taxon>Pleuronectoidei</taxon>
        <taxon>Soleidae</taxon>
        <taxon>Solea</taxon>
    </lineage>
</organism>
<gene>
    <name evidence="17" type="ORF">JOB18_035767</name>
</gene>
<name>A0AAV6Q4B4_SOLSE</name>
<keyword evidence="10 13" id="KW-1015">Disulfide bond</keyword>
<dbReference type="SMART" id="SM00181">
    <property type="entry name" value="EGF"/>
    <property type="match status" value="2"/>
</dbReference>
<dbReference type="PROSITE" id="PS50268">
    <property type="entry name" value="CADHERIN_2"/>
    <property type="match status" value="3"/>
</dbReference>
<dbReference type="InterPro" id="IPR000742">
    <property type="entry name" value="EGF"/>
</dbReference>
<keyword evidence="6 12" id="KW-0106">Calcium</keyword>
<feature type="domain" description="EGF-like" evidence="15">
    <location>
        <begin position="842"/>
        <end position="881"/>
    </location>
</feature>
<keyword evidence="5" id="KW-0677">Repeat</keyword>
<evidence type="ECO:0000256" key="11">
    <source>
        <dbReference type="ARBA" id="ARBA00023180"/>
    </source>
</evidence>
<dbReference type="PROSITE" id="PS50025">
    <property type="entry name" value="LAM_G_DOMAIN"/>
    <property type="match status" value="2"/>
</dbReference>
<keyword evidence="18" id="KW-1185">Reference proteome</keyword>
<feature type="domain" description="Laminin G" evidence="14">
    <location>
        <begin position="884"/>
        <end position="1028"/>
    </location>
</feature>
<keyword evidence="2 13" id="KW-0245">EGF-like domain</keyword>
<keyword evidence="8" id="KW-1133">Transmembrane helix</keyword>
<feature type="disulfide bond" evidence="13">
    <location>
        <begin position="627"/>
        <end position="636"/>
    </location>
</feature>
<feature type="disulfide bond" evidence="13">
    <location>
        <begin position="871"/>
        <end position="880"/>
    </location>
</feature>
<keyword evidence="9" id="KW-0472">Membrane</keyword>
<dbReference type="Pfam" id="PF00028">
    <property type="entry name" value="Cadherin"/>
    <property type="match status" value="2"/>
</dbReference>
<evidence type="ECO:0000256" key="12">
    <source>
        <dbReference type="PROSITE-ProRule" id="PRU00043"/>
    </source>
</evidence>
<comment type="subcellular location">
    <subcellularLocation>
        <location evidence="1">Membrane</location>
        <topology evidence="1">Single-pass membrane protein</topology>
    </subcellularLocation>
</comment>
<evidence type="ECO:0000256" key="13">
    <source>
        <dbReference type="PROSITE-ProRule" id="PRU00076"/>
    </source>
</evidence>
<dbReference type="PROSITE" id="PS00022">
    <property type="entry name" value="EGF_1"/>
    <property type="match status" value="2"/>
</dbReference>
<accession>A0AAV6Q4B4</accession>
<feature type="domain" description="Cadherin" evidence="16">
    <location>
        <begin position="139"/>
        <end position="235"/>
    </location>
</feature>
<evidence type="ECO:0000256" key="2">
    <source>
        <dbReference type="ARBA" id="ARBA00022536"/>
    </source>
</evidence>
<dbReference type="FunFam" id="2.60.120.200:FF:000040">
    <property type="entry name" value="neural-cadherin isoform X1"/>
    <property type="match status" value="1"/>
</dbReference>
<reference evidence="17 18" key="1">
    <citation type="journal article" date="2021" name="Sci. Rep.">
        <title>Chromosome anchoring in Senegalese sole (Solea senegalensis) reveals sex-associated markers and genome rearrangements in flatfish.</title>
        <authorList>
            <person name="Guerrero-Cozar I."/>
            <person name="Gomez-Garrido J."/>
            <person name="Berbel C."/>
            <person name="Martinez-Blanch J.F."/>
            <person name="Alioto T."/>
            <person name="Claros M.G."/>
            <person name="Gagnaire P.A."/>
            <person name="Manchado M."/>
        </authorList>
    </citation>
    <scope>NUCLEOTIDE SEQUENCE [LARGE SCALE GENOMIC DNA]</scope>
    <source>
        <strain evidence="17">Sse05_10M</strain>
    </source>
</reference>
<dbReference type="Pfam" id="PF02210">
    <property type="entry name" value="Laminin_G_2"/>
    <property type="match status" value="2"/>
</dbReference>
<evidence type="ECO:0000256" key="9">
    <source>
        <dbReference type="ARBA" id="ARBA00023136"/>
    </source>
</evidence>
<dbReference type="InterPro" id="IPR000152">
    <property type="entry name" value="EGF-type_Asp/Asn_hydroxyl_site"/>
</dbReference>
<dbReference type="CDD" id="cd11304">
    <property type="entry name" value="Cadherin_repeat"/>
    <property type="match status" value="3"/>
</dbReference>
<evidence type="ECO:0000313" key="17">
    <source>
        <dbReference type="EMBL" id="KAG7482984.1"/>
    </source>
</evidence>
<keyword evidence="7" id="KW-0130">Cell adhesion</keyword>
<dbReference type="FunFam" id="2.60.40.60:FF:000024">
    <property type="entry name" value="FAT atypical cadherin 3"/>
    <property type="match status" value="1"/>
</dbReference>
<dbReference type="SMART" id="SM00179">
    <property type="entry name" value="EGF_CA"/>
    <property type="match status" value="2"/>
</dbReference>
<dbReference type="InterPro" id="IPR001881">
    <property type="entry name" value="EGF-like_Ca-bd_dom"/>
</dbReference>
<evidence type="ECO:0000256" key="10">
    <source>
        <dbReference type="ARBA" id="ARBA00023157"/>
    </source>
</evidence>
<keyword evidence="4" id="KW-0732">Signal</keyword>
<dbReference type="InterPro" id="IPR050971">
    <property type="entry name" value="Cadherin-domain_protein"/>
</dbReference>
<dbReference type="FunFam" id="2.10.25.10:FF:000562">
    <property type="entry name" value="Neural-cadherin"/>
    <property type="match status" value="1"/>
</dbReference>
<feature type="domain" description="Cadherin" evidence="16">
    <location>
        <begin position="22"/>
        <end position="129"/>
    </location>
</feature>
<dbReference type="InterPro" id="IPR001791">
    <property type="entry name" value="Laminin_G"/>
</dbReference>
<dbReference type="GO" id="GO:0005911">
    <property type="term" value="C:cell-cell junction"/>
    <property type="evidence" value="ECO:0007669"/>
    <property type="project" value="TreeGrafter"/>
</dbReference>
<keyword evidence="11" id="KW-0325">Glycoprotein</keyword>
<feature type="domain" description="Cadherin" evidence="16">
    <location>
        <begin position="235"/>
        <end position="356"/>
    </location>
</feature>
<sequence>MTGTGTATIQIKDVNDHAPWFTDHSCVAKISENMEPNAEVLQLAAEDRDTGENAQLTFSVVSGDQEQKFYMVSHKQEQRGTLRLKKRLDYERHSEQRFNLTLKVEDLDFSSLLHCVVEVEDFNDHTPVFIPHFLSLAPLPEDVAVGTSVARLVASDSDSGQNSEFTYSLLEESDPEGLFSIDKSGVLSVTQPLDRERTPQHHLVVIATDHGVPPLTGSATVQLPLLDVNDNGPEFEAAYLPVVFENVVGPQVVKLNQTSTLLHAVDRDSPENGPPFHFTISSEYRHINDFYLQDNLNGTASLTALRTFDRERQKEFLIPIVMSDSGRPSRTVTSTLTVTIGDQNDHAHAAGEKNIFINSHRGRMPTTVLGKVFSPDPDDWDNKTYVFEGHVPSYFILNKRTGFLIIKENAPPGTYHFQVRVSDGIWPDAVSTVAVHVRELRDEAIYNSGSLRLADITAKEFIELRGKHRSRYDLLVDFLSEMLSVPPDGINVFSLMDVRERMLDVRFAVHAAESFLRAERMHGYLAAHKQKLQSFLQVSVLQVRVDECPGSECAGSGGCTSELKVRDTPTVVDCGTMSLVSVTVESTAVCSCTGRDQSHQSCAAYPRNPCFNGSVCVDTQHGYRCQCPAQLEGPECQQNRRSFHGNGYAWFPPMTPCFESHVSLEFITDVADGLLLYSGPLAQLQAWDHEDFMALELVDGTPTLKINHGSGTVVLQLPSNVNVADRRWHRLDVRSNSKEVRFTLDRCSGAAVMEMEGLGTWLTTEDHSTCEVTGVTPNTDRHLNMSQVLQLGGVNEDIPYIYPQLQHKHFTGCIRNLVVDSKLYDLGSPADSQSSSPGCPATDSSCVNMGFPSCGRRGRCHGEWGSFSCQCVPGYTGHGCEEEVPEFSLDGHSYVQYQLASPLPARRTWIQVLVRTRKHNSTIISVTSKEQSEYLRLEIFQGLLCVFFNLGDGDYNLTLPTYRLDNGEWHEVHLDRHDNEMTLRLDGGGGQREVTGSRGRSREIVIDPSAVILGNTFPSEINKSFQGE</sequence>
<dbReference type="SMART" id="SM00282">
    <property type="entry name" value="LamG"/>
    <property type="match status" value="2"/>
</dbReference>
<evidence type="ECO:0000256" key="5">
    <source>
        <dbReference type="ARBA" id="ARBA00022737"/>
    </source>
</evidence>
<dbReference type="GO" id="GO:0005509">
    <property type="term" value="F:calcium ion binding"/>
    <property type="evidence" value="ECO:0007669"/>
    <property type="project" value="UniProtKB-UniRule"/>
</dbReference>
<dbReference type="GO" id="GO:0007156">
    <property type="term" value="P:homophilic cell adhesion via plasma membrane adhesion molecules"/>
    <property type="evidence" value="ECO:0007669"/>
    <property type="project" value="InterPro"/>
</dbReference>
<dbReference type="PROSITE" id="PS50026">
    <property type="entry name" value="EGF_3"/>
    <property type="match status" value="2"/>
</dbReference>
<keyword evidence="3" id="KW-0812">Transmembrane</keyword>
<dbReference type="Pfam" id="PF24811">
    <property type="entry name" value="Ig_Shg"/>
    <property type="match status" value="1"/>
</dbReference>
<dbReference type="PROSITE" id="PS00232">
    <property type="entry name" value="CADHERIN_1"/>
    <property type="match status" value="2"/>
</dbReference>
<dbReference type="SMART" id="SM00112">
    <property type="entry name" value="CA"/>
    <property type="match status" value="3"/>
</dbReference>
<dbReference type="FunFam" id="2.60.40.60:FF:000020">
    <property type="entry name" value="Dachsous cadherin-related 1b"/>
    <property type="match status" value="1"/>
</dbReference>
<dbReference type="EMBL" id="JAGKHQ010000019">
    <property type="protein sequence ID" value="KAG7482984.1"/>
    <property type="molecule type" value="Genomic_DNA"/>
</dbReference>
<dbReference type="GO" id="GO:0005886">
    <property type="term" value="C:plasma membrane"/>
    <property type="evidence" value="ECO:0007669"/>
    <property type="project" value="InterPro"/>
</dbReference>
<evidence type="ECO:0000259" key="14">
    <source>
        <dbReference type="PROSITE" id="PS50025"/>
    </source>
</evidence>
<proteinExistence type="predicted"/>
<comment type="caution">
    <text evidence="13">Lacks conserved residue(s) required for the propagation of feature annotation.</text>
</comment>
<dbReference type="AlphaFoldDB" id="A0AAV6Q4B4"/>
<evidence type="ECO:0000256" key="8">
    <source>
        <dbReference type="ARBA" id="ARBA00022989"/>
    </source>
</evidence>
<feature type="domain" description="Laminin G" evidence="14">
    <location>
        <begin position="638"/>
        <end position="839"/>
    </location>
</feature>
<dbReference type="PROSITE" id="PS00010">
    <property type="entry name" value="ASX_HYDROXYL"/>
    <property type="match status" value="1"/>
</dbReference>
<protein>
    <submittedName>
        <fullName evidence="17">Neural-cadherin-like</fullName>
    </submittedName>
</protein>
<comment type="caution">
    <text evidence="17">The sequence shown here is derived from an EMBL/GenBank/DDBJ whole genome shotgun (WGS) entry which is preliminary data.</text>
</comment>
<dbReference type="CDD" id="cd00054">
    <property type="entry name" value="EGF_CA"/>
    <property type="match status" value="2"/>
</dbReference>
<dbReference type="PANTHER" id="PTHR24025:SF23">
    <property type="entry name" value="NEURAL-CADHERIN"/>
    <property type="match status" value="1"/>
</dbReference>
<evidence type="ECO:0000259" key="16">
    <source>
        <dbReference type="PROSITE" id="PS50268"/>
    </source>
</evidence>
<feature type="domain" description="EGF-like" evidence="15">
    <location>
        <begin position="598"/>
        <end position="637"/>
    </location>
</feature>
<dbReference type="Proteomes" id="UP000693946">
    <property type="component" value="Linkage Group LG7"/>
</dbReference>
<dbReference type="CDD" id="cd00110">
    <property type="entry name" value="LamG"/>
    <property type="match status" value="2"/>
</dbReference>
<evidence type="ECO:0000256" key="4">
    <source>
        <dbReference type="ARBA" id="ARBA00022729"/>
    </source>
</evidence>
<dbReference type="Pfam" id="PF00008">
    <property type="entry name" value="EGF"/>
    <property type="match status" value="1"/>
</dbReference>
<evidence type="ECO:0000256" key="7">
    <source>
        <dbReference type="ARBA" id="ARBA00022889"/>
    </source>
</evidence>
<evidence type="ECO:0000259" key="15">
    <source>
        <dbReference type="PROSITE" id="PS50026"/>
    </source>
</evidence>